<keyword evidence="4" id="KW-1185">Reference proteome</keyword>
<accession>A0A2P4UHA4</accession>
<feature type="transmembrane region" description="Helical" evidence="2">
    <location>
        <begin position="74"/>
        <end position="91"/>
    </location>
</feature>
<keyword evidence="2" id="KW-0812">Transmembrane</keyword>
<dbReference type="Proteomes" id="UP000242367">
    <property type="component" value="Unassembled WGS sequence"/>
</dbReference>
<evidence type="ECO:0000256" key="1">
    <source>
        <dbReference type="SAM" id="MobiDB-lite"/>
    </source>
</evidence>
<name>A0A2P4UHA4_9ACTN</name>
<feature type="region of interest" description="Disordered" evidence="1">
    <location>
        <begin position="1"/>
        <end position="46"/>
    </location>
</feature>
<evidence type="ECO:0000313" key="3">
    <source>
        <dbReference type="EMBL" id="POM24419.1"/>
    </source>
</evidence>
<evidence type="ECO:0000256" key="2">
    <source>
        <dbReference type="SAM" id="Phobius"/>
    </source>
</evidence>
<organism evidence="3 4">
    <name type="scientific">Actinomadura rubteroloni</name>
    <dbReference type="NCBI Taxonomy" id="1926885"/>
    <lineage>
        <taxon>Bacteria</taxon>
        <taxon>Bacillati</taxon>
        <taxon>Actinomycetota</taxon>
        <taxon>Actinomycetes</taxon>
        <taxon>Streptosporangiales</taxon>
        <taxon>Thermomonosporaceae</taxon>
        <taxon>Actinomadura</taxon>
    </lineage>
</organism>
<sequence length="93" mass="10001">MRGPNQTEARRTGRRAEHRRTVRRDEIRGRALRGRRPVGRQAGDPAPLFSTRALVILLAAVGAAVFSVVKPGTAIPIGVAVGVVTLLAQIVRD</sequence>
<gene>
    <name evidence="3" type="ORF">BTM25_30480</name>
</gene>
<protein>
    <submittedName>
        <fullName evidence="3">Uncharacterized protein</fullName>
    </submittedName>
</protein>
<proteinExistence type="predicted"/>
<dbReference type="AlphaFoldDB" id="A0A2P4UHA4"/>
<dbReference type="EMBL" id="MTBP01000002">
    <property type="protein sequence ID" value="POM24419.1"/>
    <property type="molecule type" value="Genomic_DNA"/>
</dbReference>
<feature type="transmembrane region" description="Helical" evidence="2">
    <location>
        <begin position="49"/>
        <end position="68"/>
    </location>
</feature>
<comment type="caution">
    <text evidence="3">The sequence shown here is derived from an EMBL/GenBank/DDBJ whole genome shotgun (WGS) entry which is preliminary data.</text>
</comment>
<keyword evidence="2" id="KW-1133">Transmembrane helix</keyword>
<dbReference type="RefSeq" id="WP_103563552.1">
    <property type="nucleotide sequence ID" value="NZ_MTBP01000002.1"/>
</dbReference>
<evidence type="ECO:0000313" key="4">
    <source>
        <dbReference type="Proteomes" id="UP000242367"/>
    </source>
</evidence>
<keyword evidence="2" id="KW-0472">Membrane</keyword>
<reference evidence="3 4" key="1">
    <citation type="journal article" date="2017" name="Chemistry">
        <title>Isolation, Biosynthesis and Chemical Modifications of Rubterolones A-F: Rare Tropolone Alkaloids from Actinomadura sp. 5-2.</title>
        <authorList>
            <person name="Guo H."/>
            <person name="Benndorf R."/>
            <person name="Leichnitz D."/>
            <person name="Klassen J.L."/>
            <person name="Vollmers J."/>
            <person name="Gorls H."/>
            <person name="Steinacker M."/>
            <person name="Weigel C."/>
            <person name="Dahse H.M."/>
            <person name="Kaster A.K."/>
            <person name="de Beer Z.W."/>
            <person name="Poulsen M."/>
            <person name="Beemelmanns C."/>
        </authorList>
    </citation>
    <scope>NUCLEOTIDE SEQUENCE [LARGE SCALE GENOMIC DNA]</scope>
    <source>
        <strain evidence="3 4">5-2</strain>
    </source>
</reference>